<protein>
    <recommendedName>
        <fullName evidence="3">Integrase zinc-binding domain-containing protein</fullName>
    </recommendedName>
</protein>
<dbReference type="Proteomes" id="UP000257109">
    <property type="component" value="Unassembled WGS sequence"/>
</dbReference>
<keyword evidence="2" id="KW-1185">Reference proteome</keyword>
<proteinExistence type="predicted"/>
<accession>A0A371IAW1</accession>
<dbReference type="AlphaFoldDB" id="A0A371IAW1"/>
<dbReference type="EMBL" id="QJKJ01000524">
    <property type="protein sequence ID" value="RDY12150.1"/>
    <property type="molecule type" value="Genomic_DNA"/>
</dbReference>
<evidence type="ECO:0000313" key="1">
    <source>
        <dbReference type="EMBL" id="RDY12150.1"/>
    </source>
</evidence>
<dbReference type="OrthoDB" id="850662at2759"/>
<organism evidence="1 2">
    <name type="scientific">Mucuna pruriens</name>
    <name type="common">Velvet bean</name>
    <name type="synonym">Dolichos pruriens</name>
    <dbReference type="NCBI Taxonomy" id="157652"/>
    <lineage>
        <taxon>Eukaryota</taxon>
        <taxon>Viridiplantae</taxon>
        <taxon>Streptophyta</taxon>
        <taxon>Embryophyta</taxon>
        <taxon>Tracheophyta</taxon>
        <taxon>Spermatophyta</taxon>
        <taxon>Magnoliopsida</taxon>
        <taxon>eudicotyledons</taxon>
        <taxon>Gunneridae</taxon>
        <taxon>Pentapetalae</taxon>
        <taxon>rosids</taxon>
        <taxon>fabids</taxon>
        <taxon>Fabales</taxon>
        <taxon>Fabaceae</taxon>
        <taxon>Papilionoideae</taxon>
        <taxon>50 kb inversion clade</taxon>
        <taxon>NPAAA clade</taxon>
        <taxon>indigoferoid/millettioid clade</taxon>
        <taxon>Phaseoleae</taxon>
        <taxon>Mucuna</taxon>
    </lineage>
</organism>
<dbReference type="Gene3D" id="1.10.340.70">
    <property type="match status" value="1"/>
</dbReference>
<evidence type="ECO:0008006" key="3">
    <source>
        <dbReference type="Google" id="ProtNLM"/>
    </source>
</evidence>
<evidence type="ECO:0000313" key="2">
    <source>
        <dbReference type="Proteomes" id="UP000257109"/>
    </source>
</evidence>
<comment type="caution">
    <text evidence="1">The sequence shown here is derived from an EMBL/GenBank/DDBJ whole genome shotgun (WGS) entry which is preliminary data.</text>
</comment>
<gene>
    <name evidence="1" type="ORF">CR513_03101</name>
</gene>
<sequence>MLLLQEFNVEIKDKKGAENAVADHLNEFPNEQILRVTHAIPWYADIFNYLVTSLYSVGASKAIKERLESDAKYYIWDYPYLWRLCFDQITRKCISESKIKLILHFCHSTTKGGHYESIRIAWKVLNCGLYWPTIFRDTYQFVSTYK</sequence>
<feature type="non-terminal residue" evidence="1">
    <location>
        <position position="1"/>
    </location>
</feature>
<name>A0A371IAW1_MUCPR</name>
<reference evidence="1" key="1">
    <citation type="submission" date="2018-05" db="EMBL/GenBank/DDBJ databases">
        <title>Draft genome of Mucuna pruriens seed.</title>
        <authorList>
            <person name="Nnadi N.E."/>
            <person name="Vos R."/>
            <person name="Hasami M.H."/>
            <person name="Devisetty U.K."/>
            <person name="Aguiy J.C."/>
        </authorList>
    </citation>
    <scope>NUCLEOTIDE SEQUENCE [LARGE SCALE GENOMIC DNA]</scope>
    <source>
        <strain evidence="1">JCA_2017</strain>
    </source>
</reference>